<evidence type="ECO:0000256" key="2">
    <source>
        <dbReference type="PROSITE-ProRule" id="PRU00176"/>
    </source>
</evidence>
<dbReference type="Proteomes" id="UP001165190">
    <property type="component" value="Unassembled WGS sequence"/>
</dbReference>
<feature type="domain" description="NTF2" evidence="5">
    <location>
        <begin position="15"/>
        <end position="132"/>
    </location>
</feature>
<evidence type="ECO:0000259" key="4">
    <source>
        <dbReference type="PROSITE" id="PS50102"/>
    </source>
</evidence>
<protein>
    <submittedName>
        <fullName evidence="6">Uncharacterized protein</fullName>
    </submittedName>
</protein>
<dbReference type="InterPro" id="IPR035979">
    <property type="entry name" value="RBD_domain_sf"/>
</dbReference>
<dbReference type="InterPro" id="IPR039539">
    <property type="entry name" value="Ras_GTPase_bind_prot"/>
</dbReference>
<keyword evidence="1 2" id="KW-0694">RNA-binding</keyword>
<dbReference type="InterPro" id="IPR018222">
    <property type="entry name" value="Nuclear_transport_factor_2_euk"/>
</dbReference>
<dbReference type="InterPro" id="IPR002075">
    <property type="entry name" value="NTF2_dom"/>
</dbReference>
<dbReference type="GO" id="GO:0003729">
    <property type="term" value="F:mRNA binding"/>
    <property type="evidence" value="ECO:0007669"/>
    <property type="project" value="TreeGrafter"/>
</dbReference>
<dbReference type="EMBL" id="BSYR01000010">
    <property type="protein sequence ID" value="GMI73333.1"/>
    <property type="molecule type" value="Genomic_DNA"/>
</dbReference>
<feature type="compositionally biased region" description="Basic and acidic residues" evidence="3">
    <location>
        <begin position="335"/>
        <end position="352"/>
    </location>
</feature>
<dbReference type="SUPFAM" id="SSF54928">
    <property type="entry name" value="RNA-binding domain, RBD"/>
    <property type="match status" value="1"/>
</dbReference>
<dbReference type="PANTHER" id="PTHR10693:SF45">
    <property type="entry name" value="NUCLEAR TRANSPORT FACTOR 2 (NTF2) FAMILY PROTEIN WITH RNA BINDING (RRM-RBD-RNP MOTIFS) DOMAIN-CONTAINING PROTEIN"/>
    <property type="match status" value="1"/>
</dbReference>
<dbReference type="SUPFAM" id="SSF54427">
    <property type="entry name" value="NTF2-like"/>
    <property type="match status" value="1"/>
</dbReference>
<dbReference type="SMART" id="SM00360">
    <property type="entry name" value="RRM"/>
    <property type="match status" value="1"/>
</dbReference>
<dbReference type="AlphaFoldDB" id="A0A9W7H9T8"/>
<dbReference type="Gene3D" id="3.10.450.50">
    <property type="match status" value="1"/>
</dbReference>
<dbReference type="CDD" id="cd00590">
    <property type="entry name" value="RRM_SF"/>
    <property type="match status" value="1"/>
</dbReference>
<dbReference type="PROSITE" id="PS50102">
    <property type="entry name" value="RRM"/>
    <property type="match status" value="1"/>
</dbReference>
<gene>
    <name evidence="6" type="ORF">HRI_001002600</name>
</gene>
<sequence length="443" mass="49558">MADAEASLPLKPQEVAAVFVEQYYLMLRDFPQQIYRFYDDSSMVSRSGPDDVVINFTTIADIEKHLLSSFHCKQYRIVSCDSQWTFNQSLFVVVIGYFTTENDQVVKFNQSFILAPIETIYGYFIYNDILKFIDEEEKISTTVSRSIQCDVSTLHIEDVSTVVSNLTEDEVSTVFIEPDVLEEDVPVALPSSTLCSEDVSSVVSNLTEDYVSTVCIEPDVPSLEEDVSVALSSLTLCTESVPNDVFSLTQYDVPALHIEDMSTAVPATTQTPTIVSSSTEHDGPTFCMEDFPAIASSPPQHVTTKSDHLPKKNFLSMVQNLNENNAPFKPLPAKKPMEVSSESKKSGREEKNQTVQVENVKTDGTTIFVGNLAVGSKPEQFYQAFKFFGRIKPNGVQIKLDRLCRNYAFIQFESSSSAKIAIQASFIKIGDRKLNIKEKKQNY</sequence>
<dbReference type="InterPro" id="IPR012677">
    <property type="entry name" value="Nucleotide-bd_a/b_plait_sf"/>
</dbReference>
<dbReference type="Gene3D" id="3.30.70.330">
    <property type="match status" value="1"/>
</dbReference>
<dbReference type="Pfam" id="PF02136">
    <property type="entry name" value="NTF2"/>
    <property type="match status" value="1"/>
</dbReference>
<evidence type="ECO:0000313" key="6">
    <source>
        <dbReference type="EMBL" id="GMI73333.1"/>
    </source>
</evidence>
<dbReference type="GO" id="GO:0005829">
    <property type="term" value="C:cytosol"/>
    <property type="evidence" value="ECO:0007669"/>
    <property type="project" value="TreeGrafter"/>
</dbReference>
<accession>A0A9W7H9T8</accession>
<dbReference type="PANTHER" id="PTHR10693">
    <property type="entry name" value="RAS GTPASE-ACTIVATING PROTEIN-BINDING PROTEIN"/>
    <property type="match status" value="1"/>
</dbReference>
<organism evidence="6 7">
    <name type="scientific">Hibiscus trionum</name>
    <name type="common">Flower of an hour</name>
    <dbReference type="NCBI Taxonomy" id="183268"/>
    <lineage>
        <taxon>Eukaryota</taxon>
        <taxon>Viridiplantae</taxon>
        <taxon>Streptophyta</taxon>
        <taxon>Embryophyta</taxon>
        <taxon>Tracheophyta</taxon>
        <taxon>Spermatophyta</taxon>
        <taxon>Magnoliopsida</taxon>
        <taxon>eudicotyledons</taxon>
        <taxon>Gunneridae</taxon>
        <taxon>Pentapetalae</taxon>
        <taxon>rosids</taxon>
        <taxon>malvids</taxon>
        <taxon>Malvales</taxon>
        <taxon>Malvaceae</taxon>
        <taxon>Malvoideae</taxon>
        <taxon>Hibiscus</taxon>
    </lineage>
</organism>
<evidence type="ECO:0000256" key="3">
    <source>
        <dbReference type="SAM" id="MobiDB-lite"/>
    </source>
</evidence>
<dbReference type="GO" id="GO:1990904">
    <property type="term" value="C:ribonucleoprotein complex"/>
    <property type="evidence" value="ECO:0007669"/>
    <property type="project" value="TreeGrafter"/>
</dbReference>
<name>A0A9W7H9T8_HIBTR</name>
<dbReference type="Pfam" id="PF00076">
    <property type="entry name" value="RRM_1"/>
    <property type="match status" value="1"/>
</dbReference>
<feature type="domain" description="RRM" evidence="4">
    <location>
        <begin position="365"/>
        <end position="441"/>
    </location>
</feature>
<evidence type="ECO:0000256" key="1">
    <source>
        <dbReference type="ARBA" id="ARBA00022884"/>
    </source>
</evidence>
<reference evidence="6" key="1">
    <citation type="submission" date="2023-05" db="EMBL/GenBank/DDBJ databases">
        <title>Genome and transcriptome analyses reveal genes involved in the formation of fine ridges on petal epidermal cells in Hibiscus trionum.</title>
        <authorList>
            <person name="Koshimizu S."/>
            <person name="Masuda S."/>
            <person name="Ishii T."/>
            <person name="Shirasu K."/>
            <person name="Hoshino A."/>
            <person name="Arita M."/>
        </authorList>
    </citation>
    <scope>NUCLEOTIDE SEQUENCE</scope>
    <source>
        <strain evidence="6">Hamamatsu line</strain>
    </source>
</reference>
<proteinExistence type="predicted"/>
<comment type="caution">
    <text evidence="6">The sequence shown here is derived from an EMBL/GenBank/DDBJ whole genome shotgun (WGS) entry which is preliminary data.</text>
</comment>
<dbReference type="PROSITE" id="PS50177">
    <property type="entry name" value="NTF2_DOMAIN"/>
    <property type="match status" value="1"/>
</dbReference>
<dbReference type="OrthoDB" id="1001241at2759"/>
<dbReference type="CDD" id="cd00780">
    <property type="entry name" value="NTF2"/>
    <property type="match status" value="1"/>
</dbReference>
<evidence type="ECO:0000313" key="7">
    <source>
        <dbReference type="Proteomes" id="UP001165190"/>
    </source>
</evidence>
<feature type="region of interest" description="Disordered" evidence="3">
    <location>
        <begin position="325"/>
        <end position="355"/>
    </location>
</feature>
<dbReference type="InterPro" id="IPR032710">
    <property type="entry name" value="NTF2-like_dom_sf"/>
</dbReference>
<keyword evidence="7" id="KW-1185">Reference proteome</keyword>
<dbReference type="InterPro" id="IPR000504">
    <property type="entry name" value="RRM_dom"/>
</dbReference>
<evidence type="ECO:0000259" key="5">
    <source>
        <dbReference type="PROSITE" id="PS50177"/>
    </source>
</evidence>